<feature type="compositionally biased region" description="Polar residues" evidence="1">
    <location>
        <begin position="32"/>
        <end position="52"/>
    </location>
</feature>
<evidence type="ECO:0000313" key="2">
    <source>
        <dbReference type="EMBL" id="KAF6030416.1"/>
    </source>
</evidence>
<dbReference type="GO" id="GO:0031434">
    <property type="term" value="F:mitogen-activated protein kinase kinase binding"/>
    <property type="evidence" value="ECO:0007669"/>
    <property type="project" value="TreeGrafter"/>
</dbReference>
<keyword evidence="3" id="KW-1185">Reference proteome</keyword>
<dbReference type="InterPro" id="IPR011009">
    <property type="entry name" value="Kinase-like_dom_sf"/>
</dbReference>
<comment type="caution">
    <text evidence="2">The sequence shown here is derived from an EMBL/GenBank/DDBJ whole genome shotgun (WGS) entry which is preliminary data.</text>
</comment>
<accession>A0A7J7JYJ5</accession>
<dbReference type="GO" id="GO:0005634">
    <property type="term" value="C:nucleus"/>
    <property type="evidence" value="ECO:0007669"/>
    <property type="project" value="TreeGrafter"/>
</dbReference>
<dbReference type="SUPFAM" id="SSF56112">
    <property type="entry name" value="Protein kinase-like (PK-like)"/>
    <property type="match status" value="1"/>
</dbReference>
<dbReference type="PANTHER" id="PTHR22961:SF13">
    <property type="entry name" value="TRIBBLES"/>
    <property type="match status" value="1"/>
</dbReference>
<gene>
    <name evidence="2" type="ORF">EB796_011257</name>
</gene>
<dbReference type="Proteomes" id="UP000593567">
    <property type="component" value="Unassembled WGS sequence"/>
</dbReference>
<feature type="compositionally biased region" description="Basic residues" evidence="1">
    <location>
        <begin position="1"/>
        <end position="10"/>
    </location>
</feature>
<dbReference type="EMBL" id="VXIV02001709">
    <property type="protein sequence ID" value="KAF6030416.1"/>
    <property type="molecule type" value="Genomic_DNA"/>
</dbReference>
<proteinExistence type="predicted"/>
<dbReference type="PANTHER" id="PTHR22961">
    <property type="entry name" value="SER/THR PROTEIN KINASE-TRB"/>
    <property type="match status" value="1"/>
</dbReference>
<dbReference type="GO" id="GO:0032436">
    <property type="term" value="P:positive regulation of proteasomal ubiquitin-dependent protein catabolic process"/>
    <property type="evidence" value="ECO:0007669"/>
    <property type="project" value="TreeGrafter"/>
</dbReference>
<dbReference type="AlphaFoldDB" id="A0A7J7JYJ5"/>
<organism evidence="2 3">
    <name type="scientific">Bugula neritina</name>
    <name type="common">Brown bryozoan</name>
    <name type="synonym">Sertularia neritina</name>
    <dbReference type="NCBI Taxonomy" id="10212"/>
    <lineage>
        <taxon>Eukaryota</taxon>
        <taxon>Metazoa</taxon>
        <taxon>Spiralia</taxon>
        <taxon>Lophotrochozoa</taxon>
        <taxon>Bryozoa</taxon>
        <taxon>Gymnolaemata</taxon>
        <taxon>Cheilostomatida</taxon>
        <taxon>Flustrina</taxon>
        <taxon>Buguloidea</taxon>
        <taxon>Bugulidae</taxon>
        <taxon>Bugula</taxon>
    </lineage>
</organism>
<evidence type="ECO:0000313" key="3">
    <source>
        <dbReference type="Proteomes" id="UP000593567"/>
    </source>
</evidence>
<evidence type="ECO:0000256" key="1">
    <source>
        <dbReference type="SAM" id="MobiDB-lite"/>
    </source>
</evidence>
<dbReference type="Gene3D" id="3.30.200.20">
    <property type="entry name" value="Phosphorylase Kinase, domain 1"/>
    <property type="match status" value="1"/>
</dbReference>
<feature type="region of interest" description="Disordered" evidence="1">
    <location>
        <begin position="1"/>
        <end position="70"/>
    </location>
</feature>
<dbReference type="InterPro" id="IPR024104">
    <property type="entry name" value="Tribbles/Ser_Thr_kinase_40"/>
</dbReference>
<protein>
    <submittedName>
        <fullName evidence="2">TRIB2</fullName>
    </submittedName>
</protein>
<reference evidence="2" key="1">
    <citation type="submission" date="2020-06" db="EMBL/GenBank/DDBJ databases">
        <title>Draft genome of Bugula neritina, a colonial animal packing powerful symbionts and potential medicines.</title>
        <authorList>
            <person name="Rayko M."/>
        </authorList>
    </citation>
    <scope>NUCLEOTIDE SEQUENCE [LARGE SCALE GENOMIC DNA]</scope>
    <source>
        <strain evidence="2">Kwan_BN1</strain>
    </source>
</reference>
<name>A0A7J7JYJ5_BUGNE</name>
<sequence>MTSLTSRRRSLNGPTPTVIIPPRHSKDEEQYETSSPTSELYTPEQIYTTSDRIYSPPTTPPISGGLSPELQPNTPPVINDAQEGILQIGTYLLVEQLMNNHVYKAVNIHTNQEKICKVFTQDNYRAKIAAYCRLYENTSVVKIHEIIQGDKFVYVFFDKNYGDLHSYVRRKKRLKEEEAVALFKQIASQLHSAMNMV</sequence>
<dbReference type="OrthoDB" id="410920at2759"/>